<dbReference type="Gene3D" id="3.40.50.300">
    <property type="entry name" value="P-loop containing nucleotide triphosphate hydrolases"/>
    <property type="match status" value="1"/>
</dbReference>
<dbReference type="Pfam" id="PF00005">
    <property type="entry name" value="ABC_tran"/>
    <property type="match status" value="1"/>
</dbReference>
<dbReference type="PROSITE" id="PS50893">
    <property type="entry name" value="ABC_TRANSPORTER_2"/>
    <property type="match status" value="1"/>
</dbReference>
<protein>
    <submittedName>
        <fullName evidence="5">Methionine ABC transporter ATP-binding protein</fullName>
    </submittedName>
</protein>
<dbReference type="PANTHER" id="PTHR43023">
    <property type="entry name" value="PROTEIN TRIGALACTOSYLDIACYLGLYCEROL 3, CHLOROPLASTIC"/>
    <property type="match status" value="1"/>
</dbReference>
<sequence>MILFEDVHKSFGEKKVLRGIDLEIKEGKITVVMGPSGSGKSTIIKHIVGLLRPTSGKLLVNNLDMIKATEKEIAKLRQDVGFLFQHGALFDSMNIFDNIAFPLREHTKKSKSQIQKEVHEQLELVGLDLSVAKLFPNEISGGMQKRVGLARTIVMKPKVILYDEPTSGLDPIASDLISKLIMKLRDELGITSVVISHDIRESFKIADYMAMIYDGKIIEYGEPKVFEDNANPIVKQFIEGVS</sequence>
<keyword evidence="2" id="KW-0547">Nucleotide-binding</keyword>
<gene>
    <name evidence="5" type="ORF">HELGO_WM33865</name>
</gene>
<dbReference type="PANTHER" id="PTHR43023:SF6">
    <property type="entry name" value="INTERMEMBRANE PHOSPHOLIPID TRANSPORT SYSTEM ATP-BINDING PROTEIN MLAF"/>
    <property type="match status" value="1"/>
</dbReference>
<evidence type="ECO:0000256" key="2">
    <source>
        <dbReference type="ARBA" id="ARBA00022741"/>
    </source>
</evidence>
<evidence type="ECO:0000256" key="3">
    <source>
        <dbReference type="ARBA" id="ARBA00022840"/>
    </source>
</evidence>
<proteinExistence type="predicted"/>
<evidence type="ECO:0000256" key="1">
    <source>
        <dbReference type="ARBA" id="ARBA00022448"/>
    </source>
</evidence>
<keyword evidence="3 5" id="KW-0067">ATP-binding</keyword>
<evidence type="ECO:0000313" key="5">
    <source>
        <dbReference type="EMBL" id="CAA6804850.1"/>
    </source>
</evidence>
<dbReference type="EMBL" id="CACVAW010000016">
    <property type="protein sequence ID" value="CAA6804850.1"/>
    <property type="molecule type" value="Genomic_DNA"/>
</dbReference>
<dbReference type="InterPro" id="IPR003593">
    <property type="entry name" value="AAA+_ATPase"/>
</dbReference>
<dbReference type="PROSITE" id="PS00211">
    <property type="entry name" value="ABC_TRANSPORTER_1"/>
    <property type="match status" value="1"/>
</dbReference>
<feature type="domain" description="ABC transporter" evidence="4">
    <location>
        <begin position="2"/>
        <end position="239"/>
    </location>
</feature>
<dbReference type="CDD" id="cd03261">
    <property type="entry name" value="ABC_Org_Solvent_Resistant"/>
    <property type="match status" value="1"/>
</dbReference>
<accession>A0A6S6SQB5</accession>
<dbReference type="GO" id="GO:0005524">
    <property type="term" value="F:ATP binding"/>
    <property type="evidence" value="ECO:0007669"/>
    <property type="project" value="UniProtKB-KW"/>
</dbReference>
<evidence type="ECO:0000259" key="4">
    <source>
        <dbReference type="PROSITE" id="PS50893"/>
    </source>
</evidence>
<dbReference type="InterPro" id="IPR003439">
    <property type="entry name" value="ABC_transporter-like_ATP-bd"/>
</dbReference>
<name>A0A6S6SQB5_9BACT</name>
<dbReference type="GO" id="GO:0016887">
    <property type="term" value="F:ATP hydrolysis activity"/>
    <property type="evidence" value="ECO:0007669"/>
    <property type="project" value="InterPro"/>
</dbReference>
<dbReference type="SUPFAM" id="SSF52540">
    <property type="entry name" value="P-loop containing nucleoside triphosphate hydrolases"/>
    <property type="match status" value="1"/>
</dbReference>
<dbReference type="InterPro" id="IPR027417">
    <property type="entry name" value="P-loop_NTPase"/>
</dbReference>
<dbReference type="SMART" id="SM00382">
    <property type="entry name" value="AAA"/>
    <property type="match status" value="1"/>
</dbReference>
<dbReference type="InterPro" id="IPR017871">
    <property type="entry name" value="ABC_transporter-like_CS"/>
</dbReference>
<reference evidence="5" key="1">
    <citation type="submission" date="2020-01" db="EMBL/GenBank/DDBJ databases">
        <authorList>
            <person name="Meier V. D."/>
            <person name="Meier V D."/>
        </authorList>
    </citation>
    <scope>NUCLEOTIDE SEQUENCE</scope>
    <source>
        <strain evidence="5">HLG_WM_MAG_12</strain>
    </source>
</reference>
<dbReference type="AlphaFoldDB" id="A0A6S6SQB5"/>
<keyword evidence="1" id="KW-0813">Transport</keyword>
<organism evidence="5">
    <name type="scientific">uncultured Campylobacterales bacterium</name>
    <dbReference type="NCBI Taxonomy" id="352960"/>
    <lineage>
        <taxon>Bacteria</taxon>
        <taxon>Pseudomonadati</taxon>
        <taxon>Campylobacterota</taxon>
        <taxon>Epsilonproteobacteria</taxon>
        <taxon>Campylobacterales</taxon>
        <taxon>environmental samples</taxon>
    </lineage>
</organism>